<evidence type="ECO:0000256" key="1">
    <source>
        <dbReference type="ARBA" id="ARBA00023002"/>
    </source>
</evidence>
<dbReference type="PANTHER" id="PTHR11695:SF294">
    <property type="entry name" value="RETICULON-4-INTERACTING PROTEIN 1, MITOCHONDRIAL"/>
    <property type="match status" value="1"/>
</dbReference>
<organism evidence="3 4">
    <name type="scientific">Marinobacterium zhoushanense</name>
    <dbReference type="NCBI Taxonomy" id="1679163"/>
    <lineage>
        <taxon>Bacteria</taxon>
        <taxon>Pseudomonadati</taxon>
        <taxon>Pseudomonadota</taxon>
        <taxon>Gammaproteobacteria</taxon>
        <taxon>Oceanospirillales</taxon>
        <taxon>Oceanospirillaceae</taxon>
        <taxon>Marinobacterium</taxon>
    </lineage>
</organism>
<dbReference type="InterPro" id="IPR020843">
    <property type="entry name" value="ER"/>
</dbReference>
<name>A0ABQ1KT21_9GAMM</name>
<keyword evidence="1" id="KW-0560">Oxidoreductase</keyword>
<dbReference type="Gene3D" id="3.40.50.720">
    <property type="entry name" value="NAD(P)-binding Rossmann-like Domain"/>
    <property type="match status" value="1"/>
</dbReference>
<dbReference type="Pfam" id="PF08240">
    <property type="entry name" value="ADH_N"/>
    <property type="match status" value="1"/>
</dbReference>
<dbReference type="InterPro" id="IPR050700">
    <property type="entry name" value="YIM1/Zinc_Alcohol_DH_Fams"/>
</dbReference>
<dbReference type="InterPro" id="IPR011032">
    <property type="entry name" value="GroES-like_sf"/>
</dbReference>
<dbReference type="Pfam" id="PF13602">
    <property type="entry name" value="ADH_zinc_N_2"/>
    <property type="match status" value="1"/>
</dbReference>
<reference evidence="4" key="1">
    <citation type="journal article" date="2019" name="Int. J. Syst. Evol. Microbiol.">
        <title>The Global Catalogue of Microorganisms (GCM) 10K type strain sequencing project: providing services to taxonomists for standard genome sequencing and annotation.</title>
        <authorList>
            <consortium name="The Broad Institute Genomics Platform"/>
            <consortium name="The Broad Institute Genome Sequencing Center for Infectious Disease"/>
            <person name="Wu L."/>
            <person name="Ma J."/>
        </authorList>
    </citation>
    <scope>NUCLEOTIDE SEQUENCE [LARGE SCALE GENOMIC DNA]</scope>
    <source>
        <strain evidence="4">CGMCC 1.15341</strain>
    </source>
</reference>
<dbReference type="SUPFAM" id="SSF51735">
    <property type="entry name" value="NAD(P)-binding Rossmann-fold domains"/>
    <property type="match status" value="1"/>
</dbReference>
<dbReference type="Gene3D" id="3.90.180.10">
    <property type="entry name" value="Medium-chain alcohol dehydrogenases, catalytic domain"/>
    <property type="match status" value="1"/>
</dbReference>
<comment type="caution">
    <text evidence="3">The sequence shown here is derived from an EMBL/GenBank/DDBJ whole genome shotgun (WGS) entry which is preliminary data.</text>
</comment>
<dbReference type="SMART" id="SM00829">
    <property type="entry name" value="PKS_ER"/>
    <property type="match status" value="1"/>
</dbReference>
<sequence>MKAIRLHAFGGPDNLSLDEVAPPVAARGEVLIRNRAAGVNPIDWKTCSGGGASAFIGELPYIPGWECAGTVEAVGEGVSDFSVGDEVFGFLRFPEAAGCYAESVCAPANQIAKRPAALEVNAAAGLGLAGLTAWQALHDKAGVQAGQRVLVLAAAGGVGHLAVQLAKAAGAYVIGTASADNQAFIASLGCDECIDYTSANLSVSLRDVDIIIDGVGGATAIEALGCLKPGGLMVTLPSVTAAEVAEAGERGGYRVLGIRVEPNGTELAELAALYSAGQLTLSLAQTLPLAEAGRAHQLSASGHQRGKLVLTVA</sequence>
<dbReference type="InterPro" id="IPR002364">
    <property type="entry name" value="Quin_OxRdtase/zeta-crystal_CS"/>
</dbReference>
<evidence type="ECO:0000259" key="2">
    <source>
        <dbReference type="SMART" id="SM00829"/>
    </source>
</evidence>
<dbReference type="PANTHER" id="PTHR11695">
    <property type="entry name" value="ALCOHOL DEHYDROGENASE RELATED"/>
    <property type="match status" value="1"/>
</dbReference>
<dbReference type="PROSITE" id="PS01162">
    <property type="entry name" value="QOR_ZETA_CRYSTAL"/>
    <property type="match status" value="1"/>
</dbReference>
<dbReference type="EMBL" id="BMIJ01000010">
    <property type="protein sequence ID" value="GGC10055.1"/>
    <property type="molecule type" value="Genomic_DNA"/>
</dbReference>
<dbReference type="SUPFAM" id="SSF50129">
    <property type="entry name" value="GroES-like"/>
    <property type="match status" value="1"/>
</dbReference>
<dbReference type="CDD" id="cd05289">
    <property type="entry name" value="MDR_like_2"/>
    <property type="match status" value="1"/>
</dbReference>
<protein>
    <submittedName>
        <fullName evidence="3">NADPH:quinone reductase</fullName>
    </submittedName>
</protein>
<gene>
    <name evidence="3" type="ORF">GCM10011352_40650</name>
</gene>
<dbReference type="InterPro" id="IPR013154">
    <property type="entry name" value="ADH-like_N"/>
</dbReference>
<dbReference type="InterPro" id="IPR036291">
    <property type="entry name" value="NAD(P)-bd_dom_sf"/>
</dbReference>
<keyword evidence="4" id="KW-1185">Reference proteome</keyword>
<dbReference type="RefSeq" id="WP_188751853.1">
    <property type="nucleotide sequence ID" value="NZ_BMIJ01000010.1"/>
</dbReference>
<proteinExistence type="predicted"/>
<evidence type="ECO:0000313" key="4">
    <source>
        <dbReference type="Proteomes" id="UP000629025"/>
    </source>
</evidence>
<dbReference type="Proteomes" id="UP000629025">
    <property type="component" value="Unassembled WGS sequence"/>
</dbReference>
<feature type="domain" description="Enoyl reductase (ER)" evidence="2">
    <location>
        <begin position="10"/>
        <end position="310"/>
    </location>
</feature>
<evidence type="ECO:0000313" key="3">
    <source>
        <dbReference type="EMBL" id="GGC10055.1"/>
    </source>
</evidence>
<accession>A0ABQ1KT21</accession>